<dbReference type="WBParaSite" id="Minc3s05468g38298">
    <property type="protein sequence ID" value="Minc3s05468g38298"/>
    <property type="gene ID" value="Minc3s05468g38298"/>
</dbReference>
<protein>
    <submittedName>
        <fullName evidence="2">Uncharacterized protein</fullName>
    </submittedName>
</protein>
<evidence type="ECO:0000313" key="2">
    <source>
        <dbReference type="WBParaSite" id="Minc3s05468g38298"/>
    </source>
</evidence>
<dbReference type="Proteomes" id="UP000887563">
    <property type="component" value="Unplaced"/>
</dbReference>
<evidence type="ECO:0000313" key="1">
    <source>
        <dbReference type="Proteomes" id="UP000887563"/>
    </source>
</evidence>
<sequence length="61" mass="7190">MTADCRPLIWPLTFGTSIYWFWIGTTSNHHADRPRNAWTRTLFAIEGRPRRPATVDYLLLE</sequence>
<name>A0A914NJA8_MELIC</name>
<dbReference type="AlphaFoldDB" id="A0A914NJA8"/>
<accession>A0A914NJA8</accession>
<proteinExistence type="predicted"/>
<keyword evidence="1" id="KW-1185">Reference proteome</keyword>
<reference evidence="2" key="1">
    <citation type="submission" date="2022-11" db="UniProtKB">
        <authorList>
            <consortium name="WormBaseParasite"/>
        </authorList>
    </citation>
    <scope>IDENTIFICATION</scope>
</reference>
<organism evidence="1 2">
    <name type="scientific">Meloidogyne incognita</name>
    <name type="common">Southern root-knot nematode worm</name>
    <name type="synonym">Oxyuris incognita</name>
    <dbReference type="NCBI Taxonomy" id="6306"/>
    <lineage>
        <taxon>Eukaryota</taxon>
        <taxon>Metazoa</taxon>
        <taxon>Ecdysozoa</taxon>
        <taxon>Nematoda</taxon>
        <taxon>Chromadorea</taxon>
        <taxon>Rhabditida</taxon>
        <taxon>Tylenchina</taxon>
        <taxon>Tylenchomorpha</taxon>
        <taxon>Tylenchoidea</taxon>
        <taxon>Meloidogynidae</taxon>
        <taxon>Meloidogyninae</taxon>
        <taxon>Meloidogyne</taxon>
        <taxon>Meloidogyne incognita group</taxon>
    </lineage>
</organism>